<keyword evidence="5" id="KW-0808">Transferase</keyword>
<evidence type="ECO:0000259" key="4">
    <source>
        <dbReference type="Pfam" id="PF08543"/>
    </source>
</evidence>
<dbReference type="Proteomes" id="UP001201701">
    <property type="component" value="Unassembled WGS sequence"/>
</dbReference>
<sequence length="283" mass="29031">MAMMPDRQVLIVAGSDSSGGAGIARDVETVAAFGLRACLAVTAVTVQTHDAVERVEQMPADLIAAQMRAAFASNAIAAVKIGMLGTSDAINAVASVLASRLPLPVVLDPVLASTSGRALLAMDAVEVLKRRLMPLCTLVTPNLPELALLSGKPAAVDEAGIIDQAGPLLEGGAPALLVKGGHAEGDRSVDLFLRIGAKPSRFEAPRLDARLRGTGCMLASATAAGLALGGDLEAAIGKAKDHVFEKLRRAMRQGFPSPSEGEGEASRCAITQEMGQGRRGGPL</sequence>
<dbReference type="Gene3D" id="3.40.1190.20">
    <property type="match status" value="1"/>
</dbReference>
<dbReference type="InterPro" id="IPR013749">
    <property type="entry name" value="PM/HMP-P_kinase-1"/>
</dbReference>
<evidence type="ECO:0000313" key="6">
    <source>
        <dbReference type="Proteomes" id="UP001201701"/>
    </source>
</evidence>
<comment type="pathway">
    <text evidence="1">Cofactor biosynthesis; thiamine diphosphate biosynthesis.</text>
</comment>
<dbReference type="PANTHER" id="PTHR20858:SF17">
    <property type="entry name" value="HYDROXYMETHYLPYRIMIDINE_PHOSPHOMETHYLPYRIMIDINE KINASE THI20-RELATED"/>
    <property type="match status" value="1"/>
</dbReference>
<keyword evidence="6" id="KW-1185">Reference proteome</keyword>
<dbReference type="RefSeq" id="WP_239364621.1">
    <property type="nucleotide sequence ID" value="NZ_JAKREW010000007.1"/>
</dbReference>
<evidence type="ECO:0000256" key="3">
    <source>
        <dbReference type="SAM" id="MobiDB-lite"/>
    </source>
</evidence>
<dbReference type="PANTHER" id="PTHR20858">
    <property type="entry name" value="PHOSPHOMETHYLPYRIMIDINE KINASE"/>
    <property type="match status" value="1"/>
</dbReference>
<dbReference type="CDD" id="cd01169">
    <property type="entry name" value="HMPP_kinase"/>
    <property type="match status" value="1"/>
</dbReference>
<accession>A0ABS9QDI3</accession>
<dbReference type="SUPFAM" id="SSF53613">
    <property type="entry name" value="Ribokinase-like"/>
    <property type="match status" value="1"/>
</dbReference>
<evidence type="ECO:0000313" key="5">
    <source>
        <dbReference type="EMBL" id="MCG7505477.1"/>
    </source>
</evidence>
<organism evidence="5 6">
    <name type="scientific">Mesorhizobium retamae</name>
    <dbReference type="NCBI Taxonomy" id="2912854"/>
    <lineage>
        <taxon>Bacteria</taxon>
        <taxon>Pseudomonadati</taxon>
        <taxon>Pseudomonadota</taxon>
        <taxon>Alphaproteobacteria</taxon>
        <taxon>Hyphomicrobiales</taxon>
        <taxon>Phyllobacteriaceae</taxon>
        <taxon>Mesorhizobium</taxon>
    </lineage>
</organism>
<evidence type="ECO:0000256" key="2">
    <source>
        <dbReference type="ARBA" id="ARBA00012135"/>
    </source>
</evidence>
<dbReference type="InterPro" id="IPR004399">
    <property type="entry name" value="HMP/HMP-P_kinase_dom"/>
</dbReference>
<dbReference type="GO" id="GO:0016301">
    <property type="term" value="F:kinase activity"/>
    <property type="evidence" value="ECO:0007669"/>
    <property type="project" value="UniProtKB-KW"/>
</dbReference>
<name>A0ABS9QDI3_9HYPH</name>
<feature type="region of interest" description="Disordered" evidence="3">
    <location>
        <begin position="253"/>
        <end position="283"/>
    </location>
</feature>
<dbReference type="Pfam" id="PF08543">
    <property type="entry name" value="Phos_pyr_kin"/>
    <property type="match status" value="1"/>
</dbReference>
<protein>
    <recommendedName>
        <fullName evidence="2">hydroxymethylpyrimidine kinase</fullName>
        <ecNumber evidence="2">2.7.1.49</ecNumber>
    </recommendedName>
</protein>
<evidence type="ECO:0000256" key="1">
    <source>
        <dbReference type="ARBA" id="ARBA00004948"/>
    </source>
</evidence>
<feature type="domain" description="Pyridoxamine kinase/Phosphomethylpyrimidine kinase" evidence="4">
    <location>
        <begin position="16"/>
        <end position="254"/>
    </location>
</feature>
<proteinExistence type="predicted"/>
<comment type="caution">
    <text evidence="5">The sequence shown here is derived from an EMBL/GenBank/DDBJ whole genome shotgun (WGS) entry which is preliminary data.</text>
</comment>
<keyword evidence="5" id="KW-0418">Kinase</keyword>
<reference evidence="5 6" key="1">
    <citation type="submission" date="2022-02" db="EMBL/GenBank/DDBJ databases">
        <title>Draft genome sequence of Mezorhizobium retamae strain IRAMC:0171 isolated from Retama raetam nodules.</title>
        <authorList>
            <person name="Bengaied R."/>
            <person name="Sbissi I."/>
            <person name="Huber K."/>
            <person name="Ghodbane F."/>
            <person name="Nouioui I."/>
            <person name="Tarhouni M."/>
            <person name="Gtari M."/>
        </authorList>
    </citation>
    <scope>NUCLEOTIDE SEQUENCE [LARGE SCALE GENOMIC DNA]</scope>
    <source>
        <strain evidence="5 6">IRAMC:0171</strain>
    </source>
</reference>
<dbReference type="EC" id="2.7.1.49" evidence="2"/>
<gene>
    <name evidence="5" type="ORF">L4923_10695</name>
</gene>
<dbReference type="InterPro" id="IPR029056">
    <property type="entry name" value="Ribokinase-like"/>
</dbReference>
<dbReference type="EMBL" id="JAKREW010000007">
    <property type="protein sequence ID" value="MCG7505477.1"/>
    <property type="molecule type" value="Genomic_DNA"/>
</dbReference>